<dbReference type="Proteomes" id="UP000799772">
    <property type="component" value="Unassembled WGS sequence"/>
</dbReference>
<protein>
    <recommendedName>
        <fullName evidence="4">DNA-directed RNA polymerase III subunit Rpc5</fullName>
    </recommendedName>
</protein>
<dbReference type="InterPro" id="IPR006886">
    <property type="entry name" value="RNA_pol_III_Rpc5"/>
</dbReference>
<dbReference type="EMBL" id="ML978122">
    <property type="protein sequence ID" value="KAF2103348.1"/>
    <property type="molecule type" value="Genomic_DNA"/>
</dbReference>
<dbReference type="Pfam" id="PF04801">
    <property type="entry name" value="RPC5"/>
    <property type="match status" value="2"/>
</dbReference>
<evidence type="ECO:0000313" key="2">
    <source>
        <dbReference type="EMBL" id="KAF2103348.1"/>
    </source>
</evidence>
<evidence type="ECO:0000256" key="1">
    <source>
        <dbReference type="SAM" id="MobiDB-lite"/>
    </source>
</evidence>
<name>A0A9P4M9Z1_9PEZI</name>
<reference evidence="2" key="1">
    <citation type="journal article" date="2020" name="Stud. Mycol.">
        <title>101 Dothideomycetes genomes: a test case for predicting lifestyles and emergence of pathogens.</title>
        <authorList>
            <person name="Haridas S."/>
            <person name="Albert R."/>
            <person name="Binder M."/>
            <person name="Bloem J."/>
            <person name="Labutti K."/>
            <person name="Salamov A."/>
            <person name="Andreopoulos B."/>
            <person name="Baker S."/>
            <person name="Barry K."/>
            <person name="Bills G."/>
            <person name="Bluhm B."/>
            <person name="Cannon C."/>
            <person name="Castanera R."/>
            <person name="Culley D."/>
            <person name="Daum C."/>
            <person name="Ezra D."/>
            <person name="Gonzalez J."/>
            <person name="Henrissat B."/>
            <person name="Kuo A."/>
            <person name="Liang C."/>
            <person name="Lipzen A."/>
            <person name="Lutzoni F."/>
            <person name="Magnuson J."/>
            <person name="Mondo S."/>
            <person name="Nolan M."/>
            <person name="Ohm R."/>
            <person name="Pangilinan J."/>
            <person name="Park H.-J."/>
            <person name="Ramirez L."/>
            <person name="Alfaro M."/>
            <person name="Sun H."/>
            <person name="Tritt A."/>
            <person name="Yoshinaga Y."/>
            <person name="Zwiers L.-H."/>
            <person name="Turgeon B."/>
            <person name="Goodwin S."/>
            <person name="Spatafora J."/>
            <person name="Crous P."/>
            <person name="Grigoriev I."/>
        </authorList>
    </citation>
    <scope>NUCLEOTIDE SEQUENCE</scope>
    <source>
        <strain evidence="2">CBS 133067</strain>
    </source>
</reference>
<sequence>MEAWPEPVRAPDLEPQSDEENDADPVVAEYDVYLAPTDETRQLYLFQYPNRPRRDTFKRHTFPSEMRLKPESGFIEVDLPVHFTNFDRSKGVKWGEALRQAKDEGMSSFGVSGGFSSIGRGKKGGGKNMKRETADGVEDGDMEVIEDEEEQDDIKHLLVDFDDSVKKGHVLDQQTLGGQIVKKEPGHPVYMLGAFKEGSCQDQLHLTAVNGIVQMRPQFHHIDAQTRLDQAARRRAERGPAEPAGTEQARTIFENIKDNDQTDARPFRHFQTSLQKSKDEPWTKLQYHNEDSAEAYEAYYDSLFLSDRDNAEELTASMTNAEYLEAISAQRVDPSRQQKKKPLTKKQAAQLEEID</sequence>
<comment type="caution">
    <text evidence="2">The sequence shown here is derived from an EMBL/GenBank/DDBJ whole genome shotgun (WGS) entry which is preliminary data.</text>
</comment>
<accession>A0A9P4M9Z1</accession>
<dbReference type="OrthoDB" id="340681at2759"/>
<keyword evidence="3" id="KW-1185">Reference proteome</keyword>
<evidence type="ECO:0008006" key="4">
    <source>
        <dbReference type="Google" id="ProtNLM"/>
    </source>
</evidence>
<organism evidence="2 3">
    <name type="scientific">Rhizodiscina lignyota</name>
    <dbReference type="NCBI Taxonomy" id="1504668"/>
    <lineage>
        <taxon>Eukaryota</taxon>
        <taxon>Fungi</taxon>
        <taxon>Dikarya</taxon>
        <taxon>Ascomycota</taxon>
        <taxon>Pezizomycotina</taxon>
        <taxon>Dothideomycetes</taxon>
        <taxon>Pleosporomycetidae</taxon>
        <taxon>Aulographales</taxon>
        <taxon>Rhizodiscinaceae</taxon>
        <taxon>Rhizodiscina</taxon>
    </lineage>
</organism>
<dbReference type="GO" id="GO:0042797">
    <property type="term" value="P:tRNA transcription by RNA polymerase III"/>
    <property type="evidence" value="ECO:0007669"/>
    <property type="project" value="TreeGrafter"/>
</dbReference>
<proteinExistence type="predicted"/>
<dbReference type="PANTHER" id="PTHR12069:SF0">
    <property type="entry name" value="DNA-DIRECTED RNA POLYMERASE III SUBUNIT RPC5"/>
    <property type="match status" value="1"/>
</dbReference>
<dbReference type="PANTHER" id="PTHR12069">
    <property type="entry name" value="DNA-DIRECTED RNA POLYMERASES III 80 KDA POLYPEPTIDE RNA POLYMERASE III SUBUNIT 5"/>
    <property type="match status" value="1"/>
</dbReference>
<evidence type="ECO:0000313" key="3">
    <source>
        <dbReference type="Proteomes" id="UP000799772"/>
    </source>
</evidence>
<gene>
    <name evidence="2" type="ORF">NA57DRAFT_52872</name>
</gene>
<feature type="region of interest" description="Disordered" evidence="1">
    <location>
        <begin position="1"/>
        <end position="24"/>
    </location>
</feature>
<feature type="region of interest" description="Disordered" evidence="1">
    <location>
        <begin position="331"/>
        <end position="355"/>
    </location>
</feature>
<dbReference type="AlphaFoldDB" id="A0A9P4M9Z1"/>
<dbReference type="GO" id="GO:0005666">
    <property type="term" value="C:RNA polymerase III complex"/>
    <property type="evidence" value="ECO:0007669"/>
    <property type="project" value="TreeGrafter"/>
</dbReference>